<protein>
    <submittedName>
        <fullName evidence="1">Uncharacterized protein</fullName>
    </submittedName>
</protein>
<keyword evidence="2" id="KW-1185">Reference proteome</keyword>
<dbReference type="AlphaFoldDB" id="A0AAV4Y4L4"/>
<reference evidence="1 2" key="1">
    <citation type="submission" date="2021-06" db="EMBL/GenBank/DDBJ databases">
        <title>Caerostris extrusa draft genome.</title>
        <authorList>
            <person name="Kono N."/>
            <person name="Arakawa K."/>
        </authorList>
    </citation>
    <scope>NUCLEOTIDE SEQUENCE [LARGE SCALE GENOMIC DNA]</scope>
</reference>
<organism evidence="1 2">
    <name type="scientific">Caerostris extrusa</name>
    <name type="common">Bark spider</name>
    <name type="synonym">Caerostris bankana</name>
    <dbReference type="NCBI Taxonomy" id="172846"/>
    <lineage>
        <taxon>Eukaryota</taxon>
        <taxon>Metazoa</taxon>
        <taxon>Ecdysozoa</taxon>
        <taxon>Arthropoda</taxon>
        <taxon>Chelicerata</taxon>
        <taxon>Arachnida</taxon>
        <taxon>Araneae</taxon>
        <taxon>Araneomorphae</taxon>
        <taxon>Entelegynae</taxon>
        <taxon>Araneoidea</taxon>
        <taxon>Araneidae</taxon>
        <taxon>Caerostris</taxon>
    </lineage>
</organism>
<sequence>MGHIREENVASFLSSPVDMLFSCEVIQESDLNPGNEVIQGSDLNSGNKVIQAEGLEVEGELQTLIDAFEDVLGNEKILLISSSQY</sequence>
<accession>A0AAV4Y4L4</accession>
<comment type="caution">
    <text evidence="1">The sequence shown here is derived from an EMBL/GenBank/DDBJ whole genome shotgun (WGS) entry which is preliminary data.</text>
</comment>
<gene>
    <name evidence="1" type="ORF">CEXT_224121</name>
</gene>
<evidence type="ECO:0000313" key="2">
    <source>
        <dbReference type="Proteomes" id="UP001054945"/>
    </source>
</evidence>
<name>A0AAV4Y4L4_CAEEX</name>
<dbReference type="EMBL" id="BPLR01018767">
    <property type="protein sequence ID" value="GIZ02172.1"/>
    <property type="molecule type" value="Genomic_DNA"/>
</dbReference>
<proteinExistence type="predicted"/>
<evidence type="ECO:0000313" key="1">
    <source>
        <dbReference type="EMBL" id="GIZ02172.1"/>
    </source>
</evidence>
<dbReference type="Proteomes" id="UP001054945">
    <property type="component" value="Unassembled WGS sequence"/>
</dbReference>